<evidence type="ECO:0000313" key="2">
    <source>
        <dbReference type="EMBL" id="QEL65012.1"/>
    </source>
</evidence>
<protein>
    <recommendedName>
        <fullName evidence="4">PepSY-associated TM helix domain-containing protein</fullName>
    </recommendedName>
</protein>
<dbReference type="PANTHER" id="PTHR40115">
    <property type="entry name" value="INNER MEMBRANE PROTEIN WITH PEPSY TM HELIX"/>
    <property type="match status" value="1"/>
</dbReference>
<reference evidence="2 3" key="1">
    <citation type="submission" date="2017-07" db="EMBL/GenBank/DDBJ databases">
        <title>Complete genome sequence of Oryzomicrobium terrae TPP412.</title>
        <authorList>
            <person name="Chiu L.-W."/>
            <person name="Lo K.-J."/>
            <person name="Tsai Y.-M."/>
            <person name="Lin S.-S."/>
            <person name="Kuo C.-H."/>
            <person name="Liu C.-T."/>
        </authorList>
    </citation>
    <scope>NUCLEOTIDE SEQUENCE [LARGE SCALE GENOMIC DNA]</scope>
    <source>
        <strain evidence="2 3">TPP412</strain>
    </source>
</reference>
<keyword evidence="3" id="KW-1185">Reference proteome</keyword>
<keyword evidence="1" id="KW-0812">Transmembrane</keyword>
<feature type="transmembrane region" description="Helical" evidence="1">
    <location>
        <begin position="29"/>
        <end position="51"/>
    </location>
</feature>
<dbReference type="KEGG" id="otr:OTERR_15360"/>
<keyword evidence="1" id="KW-0472">Membrane</keyword>
<evidence type="ECO:0008006" key="4">
    <source>
        <dbReference type="Google" id="ProtNLM"/>
    </source>
</evidence>
<dbReference type="InterPro" id="IPR032307">
    <property type="entry name" value="PepSY_TM-like_2"/>
</dbReference>
<accession>A0A5C1E7T0</accession>
<gene>
    <name evidence="2" type="ORF">OTERR_15360</name>
</gene>
<evidence type="ECO:0000256" key="1">
    <source>
        <dbReference type="SAM" id="Phobius"/>
    </source>
</evidence>
<organism evidence="2 3">
    <name type="scientific">Oryzomicrobium terrae</name>
    <dbReference type="NCBI Taxonomy" id="1735038"/>
    <lineage>
        <taxon>Bacteria</taxon>
        <taxon>Pseudomonadati</taxon>
        <taxon>Pseudomonadota</taxon>
        <taxon>Betaproteobacteria</taxon>
        <taxon>Rhodocyclales</taxon>
        <taxon>Rhodocyclaceae</taxon>
        <taxon>Oryzomicrobium</taxon>
    </lineage>
</organism>
<dbReference type="Pfam" id="PF16357">
    <property type="entry name" value="PepSY_TM_like_2"/>
    <property type="match status" value="1"/>
</dbReference>
<feature type="transmembrane region" description="Helical" evidence="1">
    <location>
        <begin position="165"/>
        <end position="188"/>
    </location>
</feature>
<proteinExistence type="predicted"/>
<dbReference type="PANTHER" id="PTHR40115:SF1">
    <property type="entry name" value="INNER MEMBRANE PROTEIN WITH PEPSY TM HELIX"/>
    <property type="match status" value="1"/>
</dbReference>
<evidence type="ECO:0000313" key="3">
    <source>
        <dbReference type="Proteomes" id="UP000323671"/>
    </source>
</evidence>
<name>A0A5C1E7T0_9RHOO</name>
<dbReference type="AlphaFoldDB" id="A0A5C1E7T0"/>
<dbReference type="EMBL" id="CP022579">
    <property type="protein sequence ID" value="QEL65012.1"/>
    <property type="molecule type" value="Genomic_DNA"/>
</dbReference>
<feature type="transmembrane region" description="Helical" evidence="1">
    <location>
        <begin position="194"/>
        <end position="214"/>
    </location>
</feature>
<keyword evidence="1" id="KW-1133">Transmembrane helix</keyword>
<sequence length="215" mass="23906">MGRAVNHPAMDDLKHSQRRAGWLKTLHHWHWISSAVCLLGMLLFSVTGITLNHAADIAARPQVEQRTAQLPAELLTTLERNQATAPLPAALQPWLRDTLAVNAAGREAEWSADEVYLPLPRPGGDAWLRIDRASGAVEYERTDRGWVSYLNDLHKGRNTGTAWRWFIDIFAAACLMFSLTGLLILKYHAGNRPATWPVVGLGVVIPALLVLLFIH</sequence>
<dbReference type="Proteomes" id="UP000323671">
    <property type="component" value="Chromosome"/>
</dbReference>